<dbReference type="InterPro" id="IPR009057">
    <property type="entry name" value="Homeodomain-like_sf"/>
</dbReference>
<dbReference type="PROSITE" id="PS01081">
    <property type="entry name" value="HTH_TETR_1"/>
    <property type="match status" value="1"/>
</dbReference>
<proteinExistence type="predicted"/>
<evidence type="ECO:0000256" key="2">
    <source>
        <dbReference type="PROSITE-ProRule" id="PRU00335"/>
    </source>
</evidence>
<evidence type="ECO:0000259" key="3">
    <source>
        <dbReference type="PROSITE" id="PS50977"/>
    </source>
</evidence>
<evidence type="ECO:0000256" key="1">
    <source>
        <dbReference type="ARBA" id="ARBA00023125"/>
    </source>
</evidence>
<dbReference type="InterPro" id="IPR023772">
    <property type="entry name" value="DNA-bd_HTH_TetR-type_CS"/>
</dbReference>
<name>A0A520N0U3_9GAMM</name>
<protein>
    <submittedName>
        <fullName evidence="4">TetR/AcrR family transcriptional regulator</fullName>
    </submittedName>
</protein>
<reference evidence="4 5" key="1">
    <citation type="submission" date="2019-02" db="EMBL/GenBank/DDBJ databases">
        <title>Prokaryotic population dynamics and viral predation in marine succession experiment using metagenomics: the confinement effect.</title>
        <authorList>
            <person name="Haro-Moreno J.M."/>
            <person name="Rodriguez-Valera F."/>
            <person name="Lopez-Perez M."/>
        </authorList>
    </citation>
    <scope>NUCLEOTIDE SEQUENCE [LARGE SCALE GENOMIC DNA]</scope>
    <source>
        <strain evidence="4">MED-G162</strain>
    </source>
</reference>
<organism evidence="4 5">
    <name type="scientific">SAR86 cluster bacterium</name>
    <dbReference type="NCBI Taxonomy" id="2030880"/>
    <lineage>
        <taxon>Bacteria</taxon>
        <taxon>Pseudomonadati</taxon>
        <taxon>Pseudomonadota</taxon>
        <taxon>Gammaproteobacteria</taxon>
        <taxon>SAR86 cluster</taxon>
    </lineage>
</organism>
<sequence length="177" mass="20105">MSKNRRGRKNVEKRLIDSASFLVSSVGPNQLTIRDIADHAGVNHAQIHHYFGGKKGLLMATYKQLAFEHVQQLERRKISPTNLGEEPLSMITDDYFKAIIRAVLDDQMELVRVQIDSNLSMSRQTLKQLTKIKKLKKPNSEMKSAIAIAMVVEFGLAAMEQYIDEVLEMNSSDKKVF</sequence>
<dbReference type="Gene3D" id="1.10.357.10">
    <property type="entry name" value="Tetracycline Repressor, domain 2"/>
    <property type="match status" value="1"/>
</dbReference>
<dbReference type="Proteomes" id="UP000319384">
    <property type="component" value="Unassembled WGS sequence"/>
</dbReference>
<gene>
    <name evidence="4" type="ORF">EVA95_00800</name>
</gene>
<comment type="caution">
    <text evidence="4">The sequence shown here is derived from an EMBL/GenBank/DDBJ whole genome shotgun (WGS) entry which is preliminary data.</text>
</comment>
<accession>A0A520N0U3</accession>
<evidence type="ECO:0000313" key="5">
    <source>
        <dbReference type="Proteomes" id="UP000319384"/>
    </source>
</evidence>
<feature type="DNA-binding region" description="H-T-H motif" evidence="2">
    <location>
        <begin position="32"/>
        <end position="51"/>
    </location>
</feature>
<keyword evidence="1 2" id="KW-0238">DNA-binding</keyword>
<dbReference type="Pfam" id="PF00440">
    <property type="entry name" value="TetR_N"/>
    <property type="match status" value="1"/>
</dbReference>
<dbReference type="PROSITE" id="PS50977">
    <property type="entry name" value="HTH_TETR_2"/>
    <property type="match status" value="1"/>
</dbReference>
<dbReference type="GO" id="GO:0003677">
    <property type="term" value="F:DNA binding"/>
    <property type="evidence" value="ECO:0007669"/>
    <property type="project" value="UniProtKB-UniRule"/>
</dbReference>
<dbReference type="AlphaFoldDB" id="A0A520N0U3"/>
<evidence type="ECO:0000313" key="4">
    <source>
        <dbReference type="EMBL" id="RZO27100.1"/>
    </source>
</evidence>
<dbReference type="SUPFAM" id="SSF46689">
    <property type="entry name" value="Homeodomain-like"/>
    <property type="match status" value="1"/>
</dbReference>
<feature type="non-terminal residue" evidence="4">
    <location>
        <position position="177"/>
    </location>
</feature>
<dbReference type="InterPro" id="IPR001647">
    <property type="entry name" value="HTH_TetR"/>
</dbReference>
<dbReference type="EMBL" id="SHBH01000004">
    <property type="protein sequence ID" value="RZO27100.1"/>
    <property type="molecule type" value="Genomic_DNA"/>
</dbReference>
<feature type="domain" description="HTH tetR-type" evidence="3">
    <location>
        <begin position="9"/>
        <end position="69"/>
    </location>
</feature>